<proteinExistence type="predicted"/>
<dbReference type="PANTHER" id="PTHR42085">
    <property type="entry name" value="F-BOX DOMAIN-CONTAINING PROTEIN"/>
    <property type="match status" value="1"/>
</dbReference>
<protein>
    <recommendedName>
        <fullName evidence="2">DUF7730 domain-containing protein</fullName>
    </recommendedName>
</protein>
<dbReference type="OrthoDB" id="5215754at2759"/>
<dbReference type="InterPro" id="IPR056632">
    <property type="entry name" value="DUF7730"/>
</dbReference>
<dbReference type="Proteomes" id="UP000275385">
    <property type="component" value="Unassembled WGS sequence"/>
</dbReference>
<sequence>MSADDPSVRYPKRKRQTICYSEPADYDDLNLESLPEKESTPSKPATDGKAQDADPSDDDFELGQRKKKKVKLSAYEKRMRELKAKQQKEMQEKEALRKMREQPFRFMDLPAEMRNAIYKMCLVDPDGVHITANKYHDSVRRRAVHCSPYEATSPGTVEYPYRFQPNYEADLTRVRARLIPQLLATCKTIYAEAAGFFYKQPFIIQDSHTLQQFLLGMGPKGVAKLTNLTIGPRTGSRSSVKASILPAFALLRDATSLEKLLVKSWVGWYKSHDRAHNPAAGEGGDEQRAKMIARNVYRDCWPWLEMVVGKDPTAGFNKMEQVFHIGEINFRPQHSKPDSQLKPEREVKMRRWIMTEVFRLLVAKA</sequence>
<dbReference type="PANTHER" id="PTHR42085:SF8">
    <property type="entry name" value="F-BOX DOMAIN-CONTAINING PROTEIN"/>
    <property type="match status" value="1"/>
</dbReference>
<keyword evidence="4" id="KW-1185">Reference proteome</keyword>
<dbReference type="AlphaFoldDB" id="A0A420Y8R7"/>
<feature type="domain" description="DUF7730" evidence="2">
    <location>
        <begin position="106"/>
        <end position="213"/>
    </location>
</feature>
<dbReference type="EMBL" id="QVQW01000032">
    <property type="protein sequence ID" value="RKU44272.1"/>
    <property type="molecule type" value="Genomic_DNA"/>
</dbReference>
<evidence type="ECO:0000256" key="1">
    <source>
        <dbReference type="SAM" id="MobiDB-lite"/>
    </source>
</evidence>
<dbReference type="InterPro" id="IPR038883">
    <property type="entry name" value="AN11006-like"/>
</dbReference>
<comment type="caution">
    <text evidence="3">The sequence shown here is derived from an EMBL/GenBank/DDBJ whole genome shotgun (WGS) entry which is preliminary data.</text>
</comment>
<gene>
    <name evidence="3" type="ORF">DL546_000813</name>
</gene>
<feature type="region of interest" description="Disordered" evidence="1">
    <location>
        <begin position="1"/>
        <end position="67"/>
    </location>
</feature>
<evidence type="ECO:0000259" key="2">
    <source>
        <dbReference type="Pfam" id="PF24864"/>
    </source>
</evidence>
<accession>A0A420Y8R7</accession>
<dbReference type="Pfam" id="PF24864">
    <property type="entry name" value="DUF7730"/>
    <property type="match status" value="1"/>
</dbReference>
<name>A0A420Y8R7_9PEZI</name>
<evidence type="ECO:0000313" key="4">
    <source>
        <dbReference type="Proteomes" id="UP000275385"/>
    </source>
</evidence>
<evidence type="ECO:0000313" key="3">
    <source>
        <dbReference type="EMBL" id="RKU44272.1"/>
    </source>
</evidence>
<reference evidence="3 4" key="1">
    <citation type="submission" date="2018-08" db="EMBL/GenBank/DDBJ databases">
        <title>Draft genome of the lignicolous fungus Coniochaeta pulveracea.</title>
        <authorList>
            <person name="Borstlap C.J."/>
            <person name="De Witt R.N."/>
            <person name="Botha A."/>
            <person name="Volschenk H."/>
        </authorList>
    </citation>
    <scope>NUCLEOTIDE SEQUENCE [LARGE SCALE GENOMIC DNA]</scope>
    <source>
        <strain evidence="3 4">CAB683</strain>
    </source>
</reference>
<dbReference type="STRING" id="177199.A0A420Y8R7"/>
<organism evidence="3 4">
    <name type="scientific">Coniochaeta pulveracea</name>
    <dbReference type="NCBI Taxonomy" id="177199"/>
    <lineage>
        <taxon>Eukaryota</taxon>
        <taxon>Fungi</taxon>
        <taxon>Dikarya</taxon>
        <taxon>Ascomycota</taxon>
        <taxon>Pezizomycotina</taxon>
        <taxon>Sordariomycetes</taxon>
        <taxon>Sordariomycetidae</taxon>
        <taxon>Coniochaetales</taxon>
        <taxon>Coniochaetaceae</taxon>
        <taxon>Coniochaeta</taxon>
    </lineage>
</organism>